<accession>A0A139KVS9</accession>
<dbReference type="PATRIC" id="fig|329854.7.peg.4379"/>
<sequence>MVDAEDKKAIYSTIRHFIPRGSLPIFNARLKITSLSHVPTNDSQTVSYRTYE</sequence>
<name>A0A139KVS9_9BACE</name>
<dbReference type="EMBL" id="LTDF01000157">
    <property type="protein sequence ID" value="KXT43322.1"/>
    <property type="molecule type" value="Genomic_DNA"/>
</dbReference>
<evidence type="ECO:0000313" key="1">
    <source>
        <dbReference type="EMBL" id="KXT43322.1"/>
    </source>
</evidence>
<dbReference type="AlphaFoldDB" id="A0A139KVS9"/>
<gene>
    <name evidence="1" type="ORF">HMPREF2531_04307</name>
</gene>
<proteinExistence type="predicted"/>
<comment type="caution">
    <text evidence="1">The sequence shown here is derived from an EMBL/GenBank/DDBJ whole genome shotgun (WGS) entry which is preliminary data.</text>
</comment>
<protein>
    <submittedName>
        <fullName evidence="1">Uncharacterized protein</fullName>
    </submittedName>
</protein>
<reference evidence="1 2" key="1">
    <citation type="submission" date="2016-02" db="EMBL/GenBank/DDBJ databases">
        <authorList>
            <person name="Wen L."/>
            <person name="He K."/>
            <person name="Yang H."/>
        </authorList>
    </citation>
    <scope>NUCLEOTIDE SEQUENCE [LARGE SCALE GENOMIC DNA]</scope>
    <source>
        <strain evidence="1 2">KLE1704</strain>
    </source>
</reference>
<organism evidence="1">
    <name type="scientific">Bacteroides intestinalis</name>
    <dbReference type="NCBI Taxonomy" id="329854"/>
    <lineage>
        <taxon>Bacteria</taxon>
        <taxon>Pseudomonadati</taxon>
        <taxon>Bacteroidota</taxon>
        <taxon>Bacteroidia</taxon>
        <taxon>Bacteroidales</taxon>
        <taxon>Bacteroidaceae</taxon>
        <taxon>Bacteroides</taxon>
    </lineage>
</organism>
<dbReference type="Proteomes" id="UP000070319">
    <property type="component" value="Unassembled WGS sequence"/>
</dbReference>
<evidence type="ECO:0000313" key="2">
    <source>
        <dbReference type="Proteomes" id="UP000070319"/>
    </source>
</evidence>